<dbReference type="EMBL" id="HBUE01346154">
    <property type="protein sequence ID" value="CAG6600861.1"/>
    <property type="molecule type" value="Transcribed_RNA"/>
</dbReference>
<dbReference type="EMBL" id="HBUE01239169">
    <property type="protein sequence ID" value="CAG6548633.1"/>
    <property type="molecule type" value="Transcribed_RNA"/>
</dbReference>
<reference evidence="3" key="1">
    <citation type="submission" date="2021-05" db="EMBL/GenBank/DDBJ databases">
        <authorList>
            <person name="Alioto T."/>
            <person name="Alioto T."/>
            <person name="Gomez Garrido J."/>
        </authorList>
    </citation>
    <scope>NUCLEOTIDE SEQUENCE</scope>
</reference>
<protein>
    <submittedName>
        <fullName evidence="3">(northern house mosquito) hypothetical protein</fullName>
    </submittedName>
</protein>
<evidence type="ECO:0000256" key="1">
    <source>
        <dbReference type="SAM" id="SignalP"/>
    </source>
</evidence>
<feature type="signal peptide" evidence="1">
    <location>
        <begin position="1"/>
        <end position="22"/>
    </location>
</feature>
<dbReference type="CDD" id="cd19941">
    <property type="entry name" value="TIL"/>
    <property type="match status" value="1"/>
</dbReference>
<feature type="domain" description="TIL" evidence="2">
    <location>
        <begin position="45"/>
        <end position="101"/>
    </location>
</feature>
<organism evidence="3">
    <name type="scientific">Culex pipiens</name>
    <name type="common">House mosquito</name>
    <dbReference type="NCBI Taxonomy" id="7175"/>
    <lineage>
        <taxon>Eukaryota</taxon>
        <taxon>Metazoa</taxon>
        <taxon>Ecdysozoa</taxon>
        <taxon>Arthropoda</taxon>
        <taxon>Hexapoda</taxon>
        <taxon>Insecta</taxon>
        <taxon>Pterygota</taxon>
        <taxon>Neoptera</taxon>
        <taxon>Endopterygota</taxon>
        <taxon>Diptera</taxon>
        <taxon>Nematocera</taxon>
        <taxon>Culicoidea</taxon>
        <taxon>Culicidae</taxon>
        <taxon>Culicinae</taxon>
        <taxon>Culicini</taxon>
        <taxon>Culex</taxon>
        <taxon>Culex</taxon>
    </lineage>
</organism>
<dbReference type="AlphaFoldDB" id="A0A8D8B8R6"/>
<keyword evidence="1" id="KW-0732">Signal</keyword>
<accession>A0A8D8B8R6</accession>
<dbReference type="SUPFAM" id="SSF57567">
    <property type="entry name" value="Serine protease inhibitors"/>
    <property type="match status" value="1"/>
</dbReference>
<proteinExistence type="predicted"/>
<feature type="chain" id="PRO_5033954858" evidence="1">
    <location>
        <begin position="23"/>
        <end position="119"/>
    </location>
</feature>
<evidence type="ECO:0000313" key="3">
    <source>
        <dbReference type="EMBL" id="CAG6470405.1"/>
    </source>
</evidence>
<name>A0A8D8B8R6_CULPI</name>
<dbReference type="Gene3D" id="2.10.25.10">
    <property type="entry name" value="Laminin"/>
    <property type="match status" value="1"/>
</dbReference>
<dbReference type="Pfam" id="PF01826">
    <property type="entry name" value="TIL"/>
    <property type="match status" value="1"/>
</dbReference>
<dbReference type="EMBL" id="HBUE01065284">
    <property type="protein sequence ID" value="CAG6470405.1"/>
    <property type="molecule type" value="Transcribed_RNA"/>
</dbReference>
<evidence type="ECO:0000259" key="2">
    <source>
        <dbReference type="Pfam" id="PF01826"/>
    </source>
</evidence>
<sequence>MAKIFVPICVAIALIGITSVRSSDEVGGGTPCAAKCPSGTEIQFCPKNEKFQCCASPCVQPTCGQPDTSHIRCIRCPDECICRKGFIRLEFGGPCVRESECPIPTVAVDDAASTNSTSE</sequence>
<dbReference type="InterPro" id="IPR002919">
    <property type="entry name" value="TIL_dom"/>
</dbReference>
<dbReference type="InterPro" id="IPR036084">
    <property type="entry name" value="Ser_inhib-like_sf"/>
</dbReference>